<reference evidence="2" key="1">
    <citation type="journal article" date="2023" name="Nat. Plants">
        <title>Single-cell RNA sequencing provides a high-resolution roadmap for understanding the multicellular compartmentation of specialized metabolism.</title>
        <authorList>
            <person name="Sun S."/>
            <person name="Shen X."/>
            <person name="Li Y."/>
            <person name="Li Y."/>
            <person name="Wang S."/>
            <person name="Li R."/>
            <person name="Zhang H."/>
            <person name="Shen G."/>
            <person name="Guo B."/>
            <person name="Wei J."/>
            <person name="Xu J."/>
            <person name="St-Pierre B."/>
            <person name="Chen S."/>
            <person name="Sun C."/>
        </authorList>
    </citation>
    <scope>NUCLEOTIDE SEQUENCE [LARGE SCALE GENOMIC DNA]</scope>
</reference>
<comment type="caution">
    <text evidence="1">The sequence shown here is derived from an EMBL/GenBank/DDBJ whole genome shotgun (WGS) entry which is preliminary data.</text>
</comment>
<dbReference type="Proteomes" id="UP001060085">
    <property type="component" value="Linkage Group LG06"/>
</dbReference>
<proteinExistence type="predicted"/>
<evidence type="ECO:0000313" key="2">
    <source>
        <dbReference type="Proteomes" id="UP001060085"/>
    </source>
</evidence>
<keyword evidence="2" id="KW-1185">Reference proteome</keyword>
<sequence>MHKTLYNSSYVANTKCSKHQGYITQVSSSGSSLSSSSTFIASCLSLSSSSSSLSLSSCPPLTNMPSSFFAKPILLKIFPAPMGSPTPTKLMVGFDKGF</sequence>
<dbReference type="EMBL" id="CM044706">
    <property type="protein sequence ID" value="KAI5658661.1"/>
    <property type="molecule type" value="Genomic_DNA"/>
</dbReference>
<gene>
    <name evidence="1" type="ORF">M9H77_27454</name>
</gene>
<accession>A0ACC0AD40</accession>
<protein>
    <submittedName>
        <fullName evidence="1">Uncharacterized protein</fullName>
    </submittedName>
</protein>
<name>A0ACC0AD40_CATRO</name>
<evidence type="ECO:0000313" key="1">
    <source>
        <dbReference type="EMBL" id="KAI5658661.1"/>
    </source>
</evidence>
<organism evidence="1 2">
    <name type="scientific">Catharanthus roseus</name>
    <name type="common">Madagascar periwinkle</name>
    <name type="synonym">Vinca rosea</name>
    <dbReference type="NCBI Taxonomy" id="4058"/>
    <lineage>
        <taxon>Eukaryota</taxon>
        <taxon>Viridiplantae</taxon>
        <taxon>Streptophyta</taxon>
        <taxon>Embryophyta</taxon>
        <taxon>Tracheophyta</taxon>
        <taxon>Spermatophyta</taxon>
        <taxon>Magnoliopsida</taxon>
        <taxon>eudicotyledons</taxon>
        <taxon>Gunneridae</taxon>
        <taxon>Pentapetalae</taxon>
        <taxon>asterids</taxon>
        <taxon>lamiids</taxon>
        <taxon>Gentianales</taxon>
        <taxon>Apocynaceae</taxon>
        <taxon>Rauvolfioideae</taxon>
        <taxon>Vinceae</taxon>
        <taxon>Catharanthinae</taxon>
        <taxon>Catharanthus</taxon>
    </lineage>
</organism>